<dbReference type="PANTHER" id="PTHR47510">
    <property type="entry name" value="REVERSE TRANSCRIPTASE DOMAIN-CONTAINING PROTEIN"/>
    <property type="match status" value="1"/>
</dbReference>
<evidence type="ECO:0000313" key="2">
    <source>
        <dbReference type="Proteomes" id="UP000189701"/>
    </source>
</evidence>
<name>A0A1U7VZ09_NICSY</name>
<dbReference type="RefSeq" id="XP_009773002.1">
    <property type="nucleotide sequence ID" value="XM_009774700.1"/>
</dbReference>
<dbReference type="InterPro" id="IPR036691">
    <property type="entry name" value="Endo/exonu/phosph_ase_sf"/>
</dbReference>
<proteinExistence type="predicted"/>
<dbReference type="PANTHER" id="PTHR47510:SF3">
    <property type="entry name" value="ENDO_EXONUCLEASE_PHOSPHATASE DOMAIN-CONTAINING PROTEIN"/>
    <property type="match status" value="1"/>
</dbReference>
<feature type="domain" description="Reverse transcriptase" evidence="1">
    <location>
        <begin position="560"/>
        <end position="642"/>
    </location>
</feature>
<organism evidence="2 3">
    <name type="scientific">Nicotiana sylvestris</name>
    <name type="common">Wood tobacco</name>
    <name type="synonym">South American tobacco</name>
    <dbReference type="NCBI Taxonomy" id="4096"/>
    <lineage>
        <taxon>Eukaryota</taxon>
        <taxon>Viridiplantae</taxon>
        <taxon>Streptophyta</taxon>
        <taxon>Embryophyta</taxon>
        <taxon>Tracheophyta</taxon>
        <taxon>Spermatophyta</taxon>
        <taxon>Magnoliopsida</taxon>
        <taxon>eudicotyledons</taxon>
        <taxon>Gunneridae</taxon>
        <taxon>Pentapetalae</taxon>
        <taxon>asterids</taxon>
        <taxon>lamiids</taxon>
        <taxon>Solanales</taxon>
        <taxon>Solanaceae</taxon>
        <taxon>Nicotianoideae</taxon>
        <taxon>Nicotianeae</taxon>
        <taxon>Nicotiana</taxon>
    </lineage>
</organism>
<dbReference type="STRING" id="4096.A0A1U7VZ09"/>
<protein>
    <submittedName>
        <fullName evidence="3">Uncharacterized protein LOC104223289</fullName>
    </submittedName>
</protein>
<accession>A0A1U7VZ09</accession>
<gene>
    <name evidence="3" type="primary">LOC104223289</name>
</gene>
<dbReference type="Pfam" id="PF00078">
    <property type="entry name" value="RVT_1"/>
    <property type="match status" value="1"/>
</dbReference>
<keyword evidence="2" id="KW-1185">Reference proteome</keyword>
<evidence type="ECO:0000259" key="1">
    <source>
        <dbReference type="Pfam" id="PF00078"/>
    </source>
</evidence>
<sequence length="688" mass="77888">MSAGVGTKIQCKTYLPGFCLCQNTNGLILTVSFVGELRQHRHRRGQVSQRRFTVTGFVIVFRRVGLVADWLHFVGGCFGLSWRCTSKRSRAGRLTTIGISVAVCNGTVGSYPRGERVVGRGVGHGSWGGMTPRGGKGNKGACRLKIGSWNIGMLTSKSIELAKILQKRKVNIACVQETRELMKSVVEVRRVNDKLMAIKLVVAGRTLNVVSAFAPQTSLDEEVKRRFWEGLDKVHGGFGFGDRNGGGTSLLDFVRAFELVIANSSFPKREEHLVTFRSMVAKTQIDYILLKRLLVMDVGIVIKRKKRFVRGKPGIRWGALTKDIAHELEGWLMAMGAWKSNQDASAMWTATTNCKVEAKKMAYLALVESTDEEQMRANRVRYKEARKEAKLVVSEAKTATFDRLSEELRGKGGDKKLFWLAKVRERKARDLDQVRCIKDEEGRALTEDSQIKHRRQMYFHKLLNEEGSGIIVLGELGHSEGHRDFGYCRRIKDEEVVRAMSKMSRGEVTGPDEIPVKYLRYVGRAGLEWLTGVFNVIFKTKRMPDEWICSLMIPLFKNNGDIQNCNNYRGIKLLSHTMKVRERVVEGRVRRAVSISEHQFGLMPGHSTTEAIHLIRRLVEQHRERKRDLHMVFIDLEKAYDREENDNLQRLPTKEEIKDAIFSMDQSSTAGTDVFDGHLASFKLPGIL</sequence>
<dbReference type="InterPro" id="IPR000477">
    <property type="entry name" value="RT_dom"/>
</dbReference>
<reference evidence="3" key="2">
    <citation type="submission" date="2025-08" db="UniProtKB">
        <authorList>
            <consortium name="RefSeq"/>
        </authorList>
    </citation>
    <scope>IDENTIFICATION</scope>
    <source>
        <tissue evidence="3">Leaf</tissue>
    </source>
</reference>
<dbReference type="Proteomes" id="UP000189701">
    <property type="component" value="Unplaced"/>
</dbReference>
<dbReference type="eggNOG" id="KOG1075">
    <property type="taxonomic scope" value="Eukaryota"/>
</dbReference>
<dbReference type="AlphaFoldDB" id="A0A1U7VZ09"/>
<reference evidence="2" key="1">
    <citation type="journal article" date="2013" name="Genome Biol.">
        <title>Reference genomes and transcriptomes of Nicotiana sylvestris and Nicotiana tomentosiformis.</title>
        <authorList>
            <person name="Sierro N."/>
            <person name="Battey J.N."/>
            <person name="Ouadi S."/>
            <person name="Bovet L."/>
            <person name="Goepfert S."/>
            <person name="Bakaher N."/>
            <person name="Peitsch M.C."/>
            <person name="Ivanov N.V."/>
        </authorList>
    </citation>
    <scope>NUCLEOTIDE SEQUENCE [LARGE SCALE GENOMIC DNA]</scope>
</reference>
<dbReference type="Gene3D" id="3.60.10.10">
    <property type="entry name" value="Endonuclease/exonuclease/phosphatase"/>
    <property type="match status" value="1"/>
</dbReference>
<dbReference type="SUPFAM" id="SSF56219">
    <property type="entry name" value="DNase I-like"/>
    <property type="match status" value="1"/>
</dbReference>
<evidence type="ECO:0000313" key="3">
    <source>
        <dbReference type="RefSeq" id="XP_009773002.1"/>
    </source>
</evidence>